<dbReference type="CDD" id="cd03190">
    <property type="entry name" value="GST_C_Omega_like"/>
    <property type="match status" value="1"/>
</dbReference>
<feature type="active site" description="Nucleophile" evidence="1">
    <location>
        <position position="38"/>
    </location>
</feature>
<evidence type="ECO:0000313" key="6">
    <source>
        <dbReference type="Proteomes" id="UP000214365"/>
    </source>
</evidence>
<dbReference type="Proteomes" id="UP000214365">
    <property type="component" value="Unassembled WGS sequence"/>
</dbReference>
<dbReference type="SFLD" id="SFLDG01206">
    <property type="entry name" value="Xi.1"/>
    <property type="match status" value="1"/>
</dbReference>
<dbReference type="OrthoDB" id="2309723at2759"/>
<feature type="binding site" evidence="2">
    <location>
        <position position="76"/>
    </location>
    <ligand>
        <name>glutathione</name>
        <dbReference type="ChEBI" id="CHEBI:57925"/>
    </ligand>
</feature>
<feature type="active site" description="Proton donor/acceptor" evidence="1">
    <location>
        <position position="181"/>
    </location>
</feature>
<dbReference type="PANTHER" id="PTHR32419">
    <property type="entry name" value="GLUTATHIONYL-HYDROQUINONE REDUCTASE"/>
    <property type="match status" value="1"/>
</dbReference>
<dbReference type="InterPro" id="IPR016639">
    <property type="entry name" value="GST_Omega/GSH"/>
</dbReference>
<reference evidence="5 6" key="1">
    <citation type="submission" date="2015-06" db="EMBL/GenBank/DDBJ databases">
        <title>Talaromyces atroroseus IBT 11181 draft genome.</title>
        <authorList>
            <person name="Rasmussen K.B."/>
            <person name="Rasmussen S."/>
            <person name="Petersen B."/>
            <person name="Sicheritz-Ponten T."/>
            <person name="Mortensen U.H."/>
            <person name="Thrane U."/>
        </authorList>
    </citation>
    <scope>NUCLEOTIDE SEQUENCE [LARGE SCALE GENOMIC DNA]</scope>
    <source>
        <strain evidence="5 6">IBT 11181</strain>
    </source>
</reference>
<accession>A0A1Q5Q8T2</accession>
<evidence type="ECO:0000256" key="1">
    <source>
        <dbReference type="PIRSR" id="PIRSR015753-1"/>
    </source>
</evidence>
<feature type="binding site" evidence="2">
    <location>
        <begin position="131"/>
        <end position="132"/>
    </location>
    <ligand>
        <name>glutathione</name>
        <dbReference type="ChEBI" id="CHEBI:57925"/>
    </ligand>
</feature>
<sequence length="333" mass="38280">MSGIHQQGTADGWHGIVKSGGEFAPEAGRYHLYVGLFCPFAHRVNIVRHIKGLQSIIDLSIVAPYPKGDSKGWPGWRFPTETNPYEGATVDKLFGSEYLHGVYFRDDKEYKGRYSVPLLWDTKTNRAVNNESAEMLRWLPTAFNDLIPKDLAAIDLYPETLRSQIDSIAAWMQRDLNSGVYRAGFAEEEYDDKVIPVFSALNRLERLIHENGGPYVLGKHITELDILLYVTLVRFDTVYVQHFKCNLGTIRHDYPVLNHWLTHVYWKVPGFKDTTDFRHIKENYTKSHYGINPKAITPRGPFPHVEDYVELDWKDLRVGGVNLPEVLEYEAKL</sequence>
<dbReference type="SFLD" id="SFLDG01148">
    <property type="entry name" value="Xi_(cytGST)"/>
    <property type="match status" value="1"/>
</dbReference>
<dbReference type="Gene3D" id="3.40.30.10">
    <property type="entry name" value="Glutaredoxin"/>
    <property type="match status" value="1"/>
</dbReference>
<feature type="site" description="Lowers pKa of active site Cys" evidence="3">
    <location>
        <position position="284"/>
    </location>
</feature>
<keyword evidence="6" id="KW-1185">Reference proteome</keyword>
<dbReference type="GeneID" id="31004097"/>
<comment type="caution">
    <text evidence="5">The sequence shown here is derived from an EMBL/GenBank/DDBJ whole genome shotgun (WGS) entry which is preliminary data.</text>
</comment>
<dbReference type="SUPFAM" id="SSF47616">
    <property type="entry name" value="GST C-terminal domain-like"/>
    <property type="match status" value="1"/>
</dbReference>
<dbReference type="InterPro" id="IPR040079">
    <property type="entry name" value="Glutathione_S-Trfase"/>
</dbReference>
<evidence type="ECO:0000259" key="4">
    <source>
        <dbReference type="Pfam" id="PF13409"/>
    </source>
</evidence>
<dbReference type="Pfam" id="PF13409">
    <property type="entry name" value="GST_N_2"/>
    <property type="match status" value="1"/>
</dbReference>
<dbReference type="PANTHER" id="PTHR32419:SF23">
    <property type="entry name" value="GLUTATHIONE S-TRANSFERASE (EUROFUNG)"/>
    <property type="match status" value="1"/>
</dbReference>
<dbReference type="InterPro" id="IPR004045">
    <property type="entry name" value="Glutathione_S-Trfase_N"/>
</dbReference>
<gene>
    <name evidence="5" type="ORF">UA08_04342</name>
</gene>
<feature type="domain" description="GST N-terminal" evidence="4">
    <location>
        <begin position="37"/>
        <end position="141"/>
    </location>
</feature>
<evidence type="ECO:0000313" key="5">
    <source>
        <dbReference type="EMBL" id="OKL60543.1"/>
    </source>
</evidence>
<dbReference type="Pfam" id="PF13410">
    <property type="entry name" value="GST_C_2"/>
    <property type="match status" value="1"/>
</dbReference>
<proteinExistence type="predicted"/>
<feature type="site" description="Lowers pKa of active site Cys" evidence="3">
    <location>
        <position position="239"/>
    </location>
</feature>
<dbReference type="STRING" id="1441469.A0A1Q5Q8T2"/>
<dbReference type="RefSeq" id="XP_020120664.1">
    <property type="nucleotide sequence ID" value="XM_020266655.1"/>
</dbReference>
<dbReference type="GO" id="GO:0004364">
    <property type="term" value="F:glutathione transferase activity"/>
    <property type="evidence" value="ECO:0007669"/>
    <property type="project" value="InterPro"/>
</dbReference>
<organism evidence="5 6">
    <name type="scientific">Talaromyces atroroseus</name>
    <dbReference type="NCBI Taxonomy" id="1441469"/>
    <lineage>
        <taxon>Eukaryota</taxon>
        <taxon>Fungi</taxon>
        <taxon>Dikarya</taxon>
        <taxon>Ascomycota</taxon>
        <taxon>Pezizomycotina</taxon>
        <taxon>Eurotiomycetes</taxon>
        <taxon>Eurotiomycetidae</taxon>
        <taxon>Eurotiales</taxon>
        <taxon>Trichocomaceae</taxon>
        <taxon>Talaromyces</taxon>
        <taxon>Talaromyces sect. Trachyspermi</taxon>
    </lineage>
</organism>
<dbReference type="Gene3D" id="1.20.1050.10">
    <property type="match status" value="1"/>
</dbReference>
<dbReference type="SFLD" id="SFLDS00019">
    <property type="entry name" value="Glutathione_Transferase_(cytos"/>
    <property type="match status" value="1"/>
</dbReference>
<dbReference type="InterPro" id="IPR036249">
    <property type="entry name" value="Thioredoxin-like_sf"/>
</dbReference>
<protein>
    <submittedName>
        <fullName evidence="5">Glutathione S-transferase omega-like 2</fullName>
    </submittedName>
</protein>
<evidence type="ECO:0000256" key="2">
    <source>
        <dbReference type="PIRSR" id="PIRSR015753-2"/>
    </source>
</evidence>
<dbReference type="InterPro" id="IPR047047">
    <property type="entry name" value="GST_Omega-like_C"/>
</dbReference>
<dbReference type="EMBL" id="LFMY01000005">
    <property type="protein sequence ID" value="OKL60543.1"/>
    <property type="molecule type" value="Genomic_DNA"/>
</dbReference>
<dbReference type="PIRSF" id="PIRSF015753">
    <property type="entry name" value="GST"/>
    <property type="match status" value="1"/>
</dbReference>
<dbReference type="InterPro" id="IPR036282">
    <property type="entry name" value="Glutathione-S-Trfase_C_sf"/>
</dbReference>
<dbReference type="AlphaFoldDB" id="A0A1Q5Q8T2"/>
<dbReference type="SUPFAM" id="SSF52833">
    <property type="entry name" value="Thioredoxin-like"/>
    <property type="match status" value="1"/>
</dbReference>
<name>A0A1Q5Q8T2_TALAT</name>
<dbReference type="GO" id="GO:0005737">
    <property type="term" value="C:cytoplasm"/>
    <property type="evidence" value="ECO:0007669"/>
    <property type="project" value="TreeGrafter"/>
</dbReference>
<feature type="binding site" evidence="2">
    <location>
        <begin position="113"/>
        <end position="116"/>
    </location>
    <ligand>
        <name>glutathione</name>
        <dbReference type="ChEBI" id="CHEBI:57925"/>
    </ligand>
</feature>
<keyword evidence="5" id="KW-0808">Transferase</keyword>
<evidence type="ECO:0000256" key="3">
    <source>
        <dbReference type="PIRSR" id="PIRSR015753-3"/>
    </source>
</evidence>